<dbReference type="GeneID" id="130467713"/>
<feature type="region of interest" description="Disordered" evidence="2">
    <location>
        <begin position="150"/>
        <end position="186"/>
    </location>
</feature>
<evidence type="ECO:0000313" key="4">
    <source>
        <dbReference type="Proteomes" id="UP000813463"/>
    </source>
</evidence>
<reference evidence="5" key="2">
    <citation type="submission" date="2025-08" db="UniProtKB">
        <authorList>
            <consortium name="RefSeq"/>
        </authorList>
    </citation>
    <scope>IDENTIFICATION</scope>
    <source>
        <tissue evidence="5">Leaf</tissue>
    </source>
</reference>
<evidence type="ECO:0000313" key="5">
    <source>
        <dbReference type="RefSeq" id="XP_056692293.1"/>
    </source>
</evidence>
<name>A0ABM3R9K5_SPIOL</name>
<feature type="domain" description="CCHC-type" evidence="3">
    <location>
        <begin position="15"/>
        <end position="28"/>
    </location>
</feature>
<keyword evidence="1" id="KW-0863">Zinc-finger</keyword>
<feature type="compositionally biased region" description="Low complexity" evidence="2">
    <location>
        <begin position="232"/>
        <end position="264"/>
    </location>
</feature>
<keyword evidence="1" id="KW-0862">Zinc</keyword>
<keyword evidence="4" id="KW-1185">Reference proteome</keyword>
<keyword evidence="1" id="KW-0479">Metal-binding</keyword>
<proteinExistence type="predicted"/>
<feature type="region of interest" description="Disordered" evidence="2">
    <location>
        <begin position="93"/>
        <end position="114"/>
    </location>
</feature>
<feature type="compositionally biased region" description="Basic and acidic residues" evidence="2">
    <location>
        <begin position="285"/>
        <end position="296"/>
    </location>
</feature>
<accession>A0ABM3R9K5</accession>
<dbReference type="PROSITE" id="PS50158">
    <property type="entry name" value="ZF_CCHC"/>
    <property type="match status" value="1"/>
</dbReference>
<dbReference type="RefSeq" id="XP_056692293.1">
    <property type="nucleotide sequence ID" value="XM_056836315.1"/>
</dbReference>
<reference evidence="4" key="1">
    <citation type="journal article" date="2021" name="Nat. Commun.">
        <title>Genomic analyses provide insights into spinach domestication and the genetic basis of agronomic traits.</title>
        <authorList>
            <person name="Cai X."/>
            <person name="Sun X."/>
            <person name="Xu C."/>
            <person name="Sun H."/>
            <person name="Wang X."/>
            <person name="Ge C."/>
            <person name="Zhang Z."/>
            <person name="Wang Q."/>
            <person name="Fei Z."/>
            <person name="Jiao C."/>
            <person name="Wang Q."/>
        </authorList>
    </citation>
    <scope>NUCLEOTIDE SEQUENCE [LARGE SCALE GENOMIC DNA]</scope>
    <source>
        <strain evidence="4">cv. Varoflay</strain>
    </source>
</reference>
<evidence type="ECO:0000256" key="1">
    <source>
        <dbReference type="PROSITE-ProRule" id="PRU00047"/>
    </source>
</evidence>
<evidence type="ECO:0000259" key="3">
    <source>
        <dbReference type="PROSITE" id="PS50158"/>
    </source>
</evidence>
<protein>
    <recommendedName>
        <fullName evidence="3">CCHC-type domain-containing protein</fullName>
    </recommendedName>
</protein>
<dbReference type="Proteomes" id="UP000813463">
    <property type="component" value="Chromosome 2"/>
</dbReference>
<gene>
    <name evidence="5" type="primary">LOC130467713</name>
</gene>
<dbReference type="InterPro" id="IPR001878">
    <property type="entry name" value="Znf_CCHC"/>
</dbReference>
<sequence>MGAVFFMRENIDMLCFSCGKIGHVKQFCNLGSTCFPDKNNETDNNSHIKENTVQPNSNANPNIETINNKGEDFGDNQDYGPWTIVTNKRSNYHSKHKLDNSRGRNPGAAFNNARINDYGKNKSVTFNGSKNFSGIVHQHGKDNLLVPSAQSKKSTQHSEEQQHLNNNEQNILPTSPRKVAEQSKDIDQHVDQFSKQMEASPLEDDILNPSTPSAASLLNTVLSGQGNSNLSPPFPSFNSSSSSIPPFPSASSPSPSSYCSPNGSKPNPQIDMHGIKSTTNNHLSETADRSTEEERLWSNTGHYPTEIAGRSVGNESTTNSQSFSSLSRHCMQDNQGSEINLGGAEEQHHNSQFAEVSGRIINDPQPQHLSGPSLSNFGGTKCNTPNFHTCLGLIAEA</sequence>
<organism evidence="4 5">
    <name type="scientific">Spinacia oleracea</name>
    <name type="common">Spinach</name>
    <dbReference type="NCBI Taxonomy" id="3562"/>
    <lineage>
        <taxon>Eukaryota</taxon>
        <taxon>Viridiplantae</taxon>
        <taxon>Streptophyta</taxon>
        <taxon>Embryophyta</taxon>
        <taxon>Tracheophyta</taxon>
        <taxon>Spermatophyta</taxon>
        <taxon>Magnoliopsida</taxon>
        <taxon>eudicotyledons</taxon>
        <taxon>Gunneridae</taxon>
        <taxon>Pentapetalae</taxon>
        <taxon>Caryophyllales</taxon>
        <taxon>Chenopodiaceae</taxon>
        <taxon>Chenopodioideae</taxon>
        <taxon>Anserineae</taxon>
        <taxon>Spinacia</taxon>
    </lineage>
</organism>
<evidence type="ECO:0000256" key="2">
    <source>
        <dbReference type="SAM" id="MobiDB-lite"/>
    </source>
</evidence>
<feature type="region of interest" description="Disordered" evidence="2">
    <location>
        <begin position="232"/>
        <end position="324"/>
    </location>
</feature>